<sequence length="439" mass="49557">MIDSEMNGIWGVHESSETWYARHCCIPRQTHRQICVSVCLLPSSFPYIRLSESTSTATAIPTATPSSEPITHAELTTTGPSTTPRRGPPPTTRELAHRMIKQLRQLETALMVTEAVNLDVHAHPLPPPDRYTDPDAPQHRDPAYFYPSPIPIADHDRLAYLRTRVHISYCYHLNSNAGRTEVFNMQAQHCAADVRSLKIELRALLCMAPPVTLGEAPVSLSSSTAPPPVFHPFPRLPAELRLMIWELASVPPTCPHLYHAAQRQQSMADARPYAHSSEPPPVTLLMPDRGLKRANKEAYYETRRVRNETKKVLKSQARRICIEVYHPTWYSDNGLGILDSESDDKDDDDDEEDVGWGDEGEEPSQGNDGHRGYSHHDDSDALKSHFHRLSDFNLSANRLRRRLAELQKHFPGRYEDRMGQHGQQLVKDLFNVGGVELLS</sequence>
<feature type="domain" description="2EXR" evidence="2">
    <location>
        <begin position="230"/>
        <end position="307"/>
    </location>
</feature>
<dbReference type="Pfam" id="PF20150">
    <property type="entry name" value="2EXR"/>
    <property type="match status" value="1"/>
</dbReference>
<feature type="compositionally biased region" description="Acidic residues" evidence="1">
    <location>
        <begin position="340"/>
        <end position="362"/>
    </location>
</feature>
<feature type="compositionally biased region" description="Low complexity" evidence="1">
    <location>
        <begin position="56"/>
        <end position="69"/>
    </location>
</feature>
<dbReference type="KEGG" id="ssck:SPSK_03388"/>
<dbReference type="RefSeq" id="XP_016584821.1">
    <property type="nucleotide sequence ID" value="XM_016730226.1"/>
</dbReference>
<feature type="compositionally biased region" description="Basic and acidic residues" evidence="1">
    <location>
        <begin position="368"/>
        <end position="379"/>
    </location>
</feature>
<evidence type="ECO:0000256" key="1">
    <source>
        <dbReference type="SAM" id="MobiDB-lite"/>
    </source>
</evidence>
<feature type="region of interest" description="Disordered" evidence="1">
    <location>
        <begin position="268"/>
        <end position="287"/>
    </location>
</feature>
<evidence type="ECO:0000313" key="3">
    <source>
        <dbReference type="EMBL" id="KJR82145.1"/>
    </source>
</evidence>
<evidence type="ECO:0000313" key="4">
    <source>
        <dbReference type="Proteomes" id="UP000033710"/>
    </source>
</evidence>
<proteinExistence type="predicted"/>
<feature type="region of interest" description="Disordered" evidence="1">
    <location>
        <begin position="335"/>
        <end position="379"/>
    </location>
</feature>
<dbReference type="EMBL" id="AXCR01000010">
    <property type="protein sequence ID" value="KJR82145.1"/>
    <property type="molecule type" value="Genomic_DNA"/>
</dbReference>
<dbReference type="VEuPathDB" id="FungiDB:SPSK_03388"/>
<dbReference type="AlphaFoldDB" id="A0A0F2M056"/>
<reference evidence="3 4" key="2">
    <citation type="journal article" date="2015" name="Eukaryot. Cell">
        <title>Asexual propagation of a virulent clone complex in a human and feline outbreak of sporotrichosis.</title>
        <authorList>
            <person name="Teixeira Mde M."/>
            <person name="Rodrigues A.M."/>
            <person name="Tsui C.K."/>
            <person name="de Almeida L.G."/>
            <person name="Van Diepeningen A.D."/>
            <person name="van den Ende B.G."/>
            <person name="Fernandes G.F."/>
            <person name="Kano R."/>
            <person name="Hamelin R.C."/>
            <person name="Lopes-Bezerra L.M."/>
            <person name="Vasconcelos A.T."/>
            <person name="de Hoog S."/>
            <person name="de Camargo Z.P."/>
            <person name="Felipe M.S."/>
        </authorList>
    </citation>
    <scope>NUCLEOTIDE SEQUENCE [LARGE SCALE GENOMIC DNA]</scope>
    <source>
        <strain evidence="3 4">1099-18</strain>
    </source>
</reference>
<dbReference type="Proteomes" id="UP000033710">
    <property type="component" value="Unassembled WGS sequence"/>
</dbReference>
<comment type="caution">
    <text evidence="3">The sequence shown here is derived from an EMBL/GenBank/DDBJ whole genome shotgun (WGS) entry which is preliminary data.</text>
</comment>
<dbReference type="OrthoDB" id="3596450at2759"/>
<dbReference type="InterPro" id="IPR045518">
    <property type="entry name" value="2EXR"/>
</dbReference>
<organism evidence="3 4">
    <name type="scientific">Sporothrix schenckii 1099-18</name>
    <dbReference type="NCBI Taxonomy" id="1397361"/>
    <lineage>
        <taxon>Eukaryota</taxon>
        <taxon>Fungi</taxon>
        <taxon>Dikarya</taxon>
        <taxon>Ascomycota</taxon>
        <taxon>Pezizomycotina</taxon>
        <taxon>Sordariomycetes</taxon>
        <taxon>Sordariomycetidae</taxon>
        <taxon>Ophiostomatales</taxon>
        <taxon>Ophiostomataceae</taxon>
        <taxon>Sporothrix</taxon>
    </lineage>
</organism>
<reference evidence="3 4" key="1">
    <citation type="journal article" date="2014" name="BMC Genomics">
        <title>Comparative genomics of the major fungal agents of human and animal Sporotrichosis: Sporothrix schenckii and Sporothrix brasiliensis.</title>
        <authorList>
            <person name="Teixeira M.M."/>
            <person name="de Almeida L.G."/>
            <person name="Kubitschek-Barreira P."/>
            <person name="Alves F.L."/>
            <person name="Kioshima E.S."/>
            <person name="Abadio A.K."/>
            <person name="Fernandes L."/>
            <person name="Derengowski L.S."/>
            <person name="Ferreira K.S."/>
            <person name="Souza R.C."/>
            <person name="Ruiz J.C."/>
            <person name="de Andrade N.C."/>
            <person name="Paes H.C."/>
            <person name="Nicola A.M."/>
            <person name="Albuquerque P."/>
            <person name="Gerber A.L."/>
            <person name="Martins V.P."/>
            <person name="Peconick L.D."/>
            <person name="Neto A.V."/>
            <person name="Chaucanez C.B."/>
            <person name="Silva P.A."/>
            <person name="Cunha O.L."/>
            <person name="de Oliveira F.F."/>
            <person name="dos Santos T.C."/>
            <person name="Barros A.L."/>
            <person name="Soares M.A."/>
            <person name="de Oliveira L.M."/>
            <person name="Marini M.M."/>
            <person name="Villalobos-Duno H."/>
            <person name="Cunha M.M."/>
            <person name="de Hoog S."/>
            <person name="da Silveira J.F."/>
            <person name="Henrissat B."/>
            <person name="Nino-Vega G.A."/>
            <person name="Cisalpino P.S."/>
            <person name="Mora-Montes H.M."/>
            <person name="Almeida S.R."/>
            <person name="Stajich J.E."/>
            <person name="Lopes-Bezerra L.M."/>
            <person name="Vasconcelos A.T."/>
            <person name="Felipe M.S."/>
        </authorList>
    </citation>
    <scope>NUCLEOTIDE SEQUENCE [LARGE SCALE GENOMIC DNA]</scope>
    <source>
        <strain evidence="3 4">1099-18</strain>
    </source>
</reference>
<feature type="compositionally biased region" description="Low complexity" evidence="1">
    <location>
        <begin position="76"/>
        <end position="85"/>
    </location>
</feature>
<feature type="region of interest" description="Disordered" evidence="1">
    <location>
        <begin position="56"/>
        <end position="92"/>
    </location>
</feature>
<gene>
    <name evidence="3" type="ORF">SPSK_03388</name>
</gene>
<accession>A0A0F2M056</accession>
<protein>
    <recommendedName>
        <fullName evidence="2">2EXR domain-containing protein</fullName>
    </recommendedName>
</protein>
<dbReference type="GeneID" id="27665503"/>
<evidence type="ECO:0000259" key="2">
    <source>
        <dbReference type="Pfam" id="PF20150"/>
    </source>
</evidence>
<name>A0A0F2M056_SPOSC</name>